<dbReference type="Gene3D" id="3.40.50.2300">
    <property type="match status" value="1"/>
</dbReference>
<evidence type="ECO:0000256" key="2">
    <source>
        <dbReference type="SAM" id="MobiDB-lite"/>
    </source>
</evidence>
<organism evidence="4 5">
    <name type="scientific">Pedococcus dokdonensis</name>
    <dbReference type="NCBI Taxonomy" id="443156"/>
    <lineage>
        <taxon>Bacteria</taxon>
        <taxon>Bacillati</taxon>
        <taxon>Actinomycetota</taxon>
        <taxon>Actinomycetes</taxon>
        <taxon>Micrococcales</taxon>
        <taxon>Intrasporangiaceae</taxon>
        <taxon>Pedococcus</taxon>
    </lineage>
</organism>
<dbReference type="SMART" id="SM00448">
    <property type="entry name" value="REC"/>
    <property type="match status" value="1"/>
</dbReference>
<dbReference type="PROSITE" id="PS50110">
    <property type="entry name" value="RESPONSE_REGULATORY"/>
    <property type="match status" value="1"/>
</dbReference>
<feature type="compositionally biased region" description="Low complexity" evidence="2">
    <location>
        <begin position="10"/>
        <end position="40"/>
    </location>
</feature>
<accession>A0A1H0MUR5</accession>
<name>A0A1H0MUR5_9MICO</name>
<dbReference type="GO" id="GO:0000160">
    <property type="term" value="P:phosphorelay signal transduction system"/>
    <property type="evidence" value="ECO:0007669"/>
    <property type="project" value="InterPro"/>
</dbReference>
<reference evidence="5" key="1">
    <citation type="submission" date="2016-10" db="EMBL/GenBank/DDBJ databases">
        <authorList>
            <person name="Varghese N."/>
            <person name="Submissions S."/>
        </authorList>
    </citation>
    <scope>NUCLEOTIDE SEQUENCE [LARGE SCALE GENOMIC DNA]</scope>
    <source>
        <strain evidence="5">DSM 22329</strain>
    </source>
</reference>
<dbReference type="InterPro" id="IPR001789">
    <property type="entry name" value="Sig_transdc_resp-reg_receiver"/>
</dbReference>
<dbReference type="Proteomes" id="UP000199077">
    <property type="component" value="Chromosome I"/>
</dbReference>
<dbReference type="AlphaFoldDB" id="A0A1H0MUR5"/>
<dbReference type="SUPFAM" id="SSF52172">
    <property type="entry name" value="CheY-like"/>
    <property type="match status" value="1"/>
</dbReference>
<feature type="domain" description="Response regulatory" evidence="3">
    <location>
        <begin position="44"/>
        <end position="163"/>
    </location>
</feature>
<keyword evidence="5" id="KW-1185">Reference proteome</keyword>
<evidence type="ECO:0000256" key="1">
    <source>
        <dbReference type="PROSITE-ProRule" id="PRU00169"/>
    </source>
</evidence>
<proteinExistence type="predicted"/>
<dbReference type="EMBL" id="LT629711">
    <property type="protein sequence ID" value="SDO84035.1"/>
    <property type="molecule type" value="Genomic_DNA"/>
</dbReference>
<dbReference type="InterPro" id="IPR011006">
    <property type="entry name" value="CheY-like_superfamily"/>
</dbReference>
<feature type="region of interest" description="Disordered" evidence="2">
    <location>
        <begin position="1"/>
        <end position="42"/>
    </location>
</feature>
<evidence type="ECO:0000313" key="5">
    <source>
        <dbReference type="Proteomes" id="UP000199077"/>
    </source>
</evidence>
<sequence length="171" mass="17656">MDAADRRTGSISAMTASHATAADAPTSSGSTPGSSTGSSTRQISVLLYSDDKTTRDSVRVTVGRRPARDVEVTSWRECATAPAVIEAVENAKFDVLVLDGEAAPTGGLGLCRQLKSEIFACPPILVLTGRPQDGWLATWSLADLAVPHPLDPIALASAVAELGRGGRPSAS</sequence>
<evidence type="ECO:0000259" key="3">
    <source>
        <dbReference type="PROSITE" id="PS50110"/>
    </source>
</evidence>
<evidence type="ECO:0000313" key="4">
    <source>
        <dbReference type="EMBL" id="SDO84035.1"/>
    </source>
</evidence>
<dbReference type="STRING" id="443156.SAMN04489867_0723"/>
<protein>
    <recommendedName>
        <fullName evidence="3">Response regulatory domain-containing protein</fullName>
    </recommendedName>
</protein>
<keyword evidence="1" id="KW-0597">Phosphoprotein</keyword>
<feature type="modified residue" description="4-aspartylphosphate" evidence="1">
    <location>
        <position position="99"/>
    </location>
</feature>
<gene>
    <name evidence="4" type="ORF">SAMN04489867_0723</name>
</gene>